<dbReference type="AlphaFoldDB" id="A0AAD6FYU1"/>
<feature type="domain" description="Beta-galactosidase galactose-binding" evidence="6">
    <location>
        <begin position="223"/>
        <end position="283"/>
    </location>
</feature>
<dbReference type="InterPro" id="IPR048913">
    <property type="entry name" value="BetaGal_gal-bd"/>
</dbReference>
<evidence type="ECO:0000259" key="6">
    <source>
        <dbReference type="Pfam" id="PF21467"/>
    </source>
</evidence>
<dbReference type="GeneID" id="81602982"/>
<keyword evidence="8" id="KW-1185">Reference proteome</keyword>
<evidence type="ECO:0000259" key="4">
    <source>
        <dbReference type="Pfam" id="PF01301"/>
    </source>
</evidence>
<reference evidence="7" key="2">
    <citation type="journal article" date="2023" name="IMA Fungus">
        <title>Comparative genomic study of the Penicillium genus elucidates a diverse pangenome and 15 lateral gene transfer events.</title>
        <authorList>
            <person name="Petersen C."/>
            <person name="Sorensen T."/>
            <person name="Nielsen M.R."/>
            <person name="Sondergaard T.E."/>
            <person name="Sorensen J.L."/>
            <person name="Fitzpatrick D.A."/>
            <person name="Frisvad J.C."/>
            <person name="Nielsen K.L."/>
        </authorList>
    </citation>
    <scope>NUCLEOTIDE SEQUENCE</scope>
    <source>
        <strain evidence="7">IBT 16125</strain>
    </source>
</reference>
<dbReference type="Pfam" id="PF21467">
    <property type="entry name" value="BetaGal_gal-bd"/>
    <property type="match status" value="1"/>
</dbReference>
<dbReference type="InterPro" id="IPR031330">
    <property type="entry name" value="Gly_Hdrlase_35_cat"/>
</dbReference>
<dbReference type="Pfam" id="PF21317">
    <property type="entry name" value="BetaGal_ABD_1"/>
    <property type="match status" value="1"/>
</dbReference>
<accession>A0AAD6FYU1</accession>
<name>A0AAD6FYU1_9EURO</name>
<feature type="domain" description="Beta-galactosidase 1-like first all-beta" evidence="5">
    <location>
        <begin position="98"/>
        <end position="209"/>
    </location>
</feature>
<dbReference type="PANTHER" id="PTHR23421">
    <property type="entry name" value="BETA-GALACTOSIDASE RELATED"/>
    <property type="match status" value="1"/>
</dbReference>
<evidence type="ECO:0000313" key="7">
    <source>
        <dbReference type="EMBL" id="KAJ5438359.1"/>
    </source>
</evidence>
<dbReference type="GO" id="GO:0005975">
    <property type="term" value="P:carbohydrate metabolic process"/>
    <property type="evidence" value="ECO:0007669"/>
    <property type="project" value="InterPro"/>
</dbReference>
<dbReference type="Gene3D" id="2.60.120.260">
    <property type="entry name" value="Galactose-binding domain-like"/>
    <property type="match status" value="2"/>
</dbReference>
<dbReference type="InterPro" id="IPR017853">
    <property type="entry name" value="GH"/>
</dbReference>
<evidence type="ECO:0000256" key="2">
    <source>
        <dbReference type="ARBA" id="ARBA00022801"/>
    </source>
</evidence>
<proteinExistence type="inferred from homology"/>
<dbReference type="EMBL" id="JAPVEA010000008">
    <property type="protein sequence ID" value="KAJ5438359.1"/>
    <property type="molecule type" value="Genomic_DNA"/>
</dbReference>
<reference evidence="7" key="1">
    <citation type="submission" date="2022-12" db="EMBL/GenBank/DDBJ databases">
        <authorList>
            <person name="Petersen C."/>
        </authorList>
    </citation>
    <scope>NUCLEOTIDE SEQUENCE</scope>
    <source>
        <strain evidence="7">IBT 16125</strain>
    </source>
</reference>
<organism evidence="7 8">
    <name type="scientific">Penicillium daleae</name>
    <dbReference type="NCBI Taxonomy" id="63821"/>
    <lineage>
        <taxon>Eukaryota</taxon>
        <taxon>Fungi</taxon>
        <taxon>Dikarya</taxon>
        <taxon>Ascomycota</taxon>
        <taxon>Pezizomycotina</taxon>
        <taxon>Eurotiomycetes</taxon>
        <taxon>Eurotiomycetidae</taxon>
        <taxon>Eurotiales</taxon>
        <taxon>Aspergillaceae</taxon>
        <taxon>Penicillium</taxon>
    </lineage>
</organism>
<sequence length="320" mass="34553">MFHGGTNYGFGNGALDFGDGCQAFTTSYDYGASLDESGRPTITYYELRNIISKHVSANSIPNVPTTPPLQQIDSFKLKPIRGLSDNLHDVTHVTAKSPVTMESLDAYTGYVLYEAKIQGAIDGVVKPGDKPRDRVIVYVNGVRQGVIDPIHTVINTVSVSLRPTDKLQLFVENLGRVDFDGAMSDQRKGIVGNVTVGGTDVHGWTSYSLPADTESIGSNDGPPMWYHGSFENKHNGQAADTYLAISGIKGQAYVNGFNLGRYWMVGPQQQLYVPGSLLKNGHNDLVVLELEPQVEPLTAEGCHSGVGFQMTTLTAGPAML</sequence>
<dbReference type="InterPro" id="IPR001944">
    <property type="entry name" value="Glycoside_Hdrlase_35"/>
</dbReference>
<dbReference type="GO" id="GO:0004553">
    <property type="term" value="F:hydrolase activity, hydrolyzing O-glycosyl compounds"/>
    <property type="evidence" value="ECO:0007669"/>
    <property type="project" value="InterPro"/>
</dbReference>
<keyword evidence="3" id="KW-0326">Glycosidase</keyword>
<comment type="similarity">
    <text evidence="1">Belongs to the glycosyl hydrolase 35 family.</text>
</comment>
<dbReference type="RefSeq" id="XP_056761588.1">
    <property type="nucleotide sequence ID" value="XM_056912739.1"/>
</dbReference>
<comment type="caution">
    <text evidence="7">The sequence shown here is derived from an EMBL/GenBank/DDBJ whole genome shotgun (WGS) entry which is preliminary data.</text>
</comment>
<gene>
    <name evidence="7" type="ORF">N7458_009357</name>
</gene>
<dbReference type="Proteomes" id="UP001213681">
    <property type="component" value="Unassembled WGS sequence"/>
</dbReference>
<evidence type="ECO:0000256" key="3">
    <source>
        <dbReference type="ARBA" id="ARBA00023295"/>
    </source>
</evidence>
<dbReference type="InterPro" id="IPR008979">
    <property type="entry name" value="Galactose-bd-like_sf"/>
</dbReference>
<evidence type="ECO:0000259" key="5">
    <source>
        <dbReference type="Pfam" id="PF21317"/>
    </source>
</evidence>
<evidence type="ECO:0000313" key="8">
    <source>
        <dbReference type="Proteomes" id="UP001213681"/>
    </source>
</evidence>
<dbReference type="PRINTS" id="PR00742">
    <property type="entry name" value="GLHYDRLASE35"/>
</dbReference>
<dbReference type="SUPFAM" id="SSF51445">
    <property type="entry name" value="(Trans)glycosidases"/>
    <property type="match status" value="1"/>
</dbReference>
<dbReference type="Pfam" id="PF01301">
    <property type="entry name" value="Glyco_hydro_35"/>
    <property type="match status" value="1"/>
</dbReference>
<keyword evidence="2" id="KW-0378">Hydrolase</keyword>
<feature type="domain" description="Glycoside hydrolase 35 catalytic" evidence="4">
    <location>
        <begin position="1"/>
        <end position="53"/>
    </location>
</feature>
<dbReference type="SUPFAM" id="SSF49785">
    <property type="entry name" value="Galactose-binding domain-like"/>
    <property type="match status" value="1"/>
</dbReference>
<dbReference type="InterPro" id="IPR048912">
    <property type="entry name" value="BetaGal1-like_ABD1"/>
</dbReference>
<evidence type="ECO:0000256" key="1">
    <source>
        <dbReference type="ARBA" id="ARBA00009809"/>
    </source>
</evidence>
<protein>
    <submittedName>
        <fullName evidence="7">Beta-calactosidase</fullName>
    </submittedName>
</protein>